<evidence type="ECO:0000313" key="16">
    <source>
        <dbReference type="Proteomes" id="UP000663722"/>
    </source>
</evidence>
<evidence type="ECO:0000256" key="5">
    <source>
        <dbReference type="ARBA" id="ARBA00022679"/>
    </source>
</evidence>
<dbReference type="SUPFAM" id="SSF158472">
    <property type="entry name" value="HAMP domain-like"/>
    <property type="match status" value="1"/>
</dbReference>
<dbReference type="Gene3D" id="3.30.565.10">
    <property type="entry name" value="Histidine kinase-like ATPase, C-terminal domain"/>
    <property type="match status" value="1"/>
</dbReference>
<dbReference type="SUPFAM" id="SSF55785">
    <property type="entry name" value="PYP-like sensor domain (PAS domain)"/>
    <property type="match status" value="2"/>
</dbReference>
<dbReference type="SMART" id="SM00387">
    <property type="entry name" value="HATPase_c"/>
    <property type="match status" value="1"/>
</dbReference>
<evidence type="ECO:0000259" key="12">
    <source>
        <dbReference type="PROSITE" id="PS50112"/>
    </source>
</evidence>
<feature type="domain" description="PAS" evidence="12">
    <location>
        <begin position="395"/>
        <end position="466"/>
    </location>
</feature>
<dbReference type="Pfam" id="PF00512">
    <property type="entry name" value="HisKA"/>
    <property type="match status" value="1"/>
</dbReference>
<evidence type="ECO:0000256" key="1">
    <source>
        <dbReference type="ARBA" id="ARBA00000085"/>
    </source>
</evidence>
<dbReference type="GO" id="GO:0000155">
    <property type="term" value="F:phosphorelay sensor kinase activity"/>
    <property type="evidence" value="ECO:0007669"/>
    <property type="project" value="InterPro"/>
</dbReference>
<dbReference type="InterPro" id="IPR013656">
    <property type="entry name" value="PAS_4"/>
</dbReference>
<dbReference type="GO" id="GO:0005524">
    <property type="term" value="F:ATP binding"/>
    <property type="evidence" value="ECO:0007669"/>
    <property type="project" value="UniProtKB-KW"/>
</dbReference>
<dbReference type="Gene3D" id="6.10.340.10">
    <property type="match status" value="1"/>
</dbReference>
<evidence type="ECO:0000259" key="11">
    <source>
        <dbReference type="PROSITE" id="PS50109"/>
    </source>
</evidence>
<keyword evidence="5" id="KW-0808">Transferase</keyword>
<keyword evidence="9" id="KW-0902">Two-component regulatory system</keyword>
<evidence type="ECO:0000259" key="14">
    <source>
        <dbReference type="PROSITE" id="PS50885"/>
    </source>
</evidence>
<evidence type="ECO:0000256" key="6">
    <source>
        <dbReference type="ARBA" id="ARBA00022741"/>
    </source>
</evidence>
<dbReference type="Pfam" id="PF02518">
    <property type="entry name" value="HATPase_c"/>
    <property type="match status" value="1"/>
</dbReference>
<dbReference type="PROSITE" id="PS50113">
    <property type="entry name" value="PAC"/>
    <property type="match status" value="1"/>
</dbReference>
<dbReference type="PRINTS" id="PR00344">
    <property type="entry name" value="BCTRLSENSOR"/>
</dbReference>
<dbReference type="PROSITE" id="PS50885">
    <property type="entry name" value="HAMP"/>
    <property type="match status" value="1"/>
</dbReference>
<dbReference type="SUPFAM" id="SSF55874">
    <property type="entry name" value="ATPase domain of HSP90 chaperone/DNA topoisomerase II/histidine kinase"/>
    <property type="match status" value="1"/>
</dbReference>
<dbReference type="EC" id="2.7.13.3" evidence="3"/>
<protein>
    <recommendedName>
        <fullName evidence="3">histidine kinase</fullName>
        <ecNumber evidence="3">2.7.13.3</ecNumber>
    </recommendedName>
</protein>
<dbReference type="GO" id="GO:0016020">
    <property type="term" value="C:membrane"/>
    <property type="evidence" value="ECO:0007669"/>
    <property type="project" value="UniProtKB-SubCell"/>
</dbReference>
<dbReference type="EMBL" id="CP061800">
    <property type="protein sequence ID" value="QTA84108.1"/>
    <property type="molecule type" value="Genomic_DNA"/>
</dbReference>
<dbReference type="Gene3D" id="3.30.450.20">
    <property type="entry name" value="PAS domain"/>
    <property type="match status" value="2"/>
</dbReference>
<dbReference type="InterPro" id="IPR003660">
    <property type="entry name" value="HAMP_dom"/>
</dbReference>
<dbReference type="InterPro" id="IPR005467">
    <property type="entry name" value="His_kinase_dom"/>
</dbReference>
<keyword evidence="10" id="KW-1133">Transmembrane helix</keyword>
<evidence type="ECO:0000256" key="3">
    <source>
        <dbReference type="ARBA" id="ARBA00012438"/>
    </source>
</evidence>
<evidence type="ECO:0000256" key="9">
    <source>
        <dbReference type="ARBA" id="ARBA00023012"/>
    </source>
</evidence>
<evidence type="ECO:0000256" key="4">
    <source>
        <dbReference type="ARBA" id="ARBA00022553"/>
    </source>
</evidence>
<proteinExistence type="predicted"/>
<keyword evidence="6" id="KW-0547">Nucleotide-binding</keyword>
<dbReference type="Pfam" id="PF08448">
    <property type="entry name" value="PAS_4"/>
    <property type="match status" value="1"/>
</dbReference>
<dbReference type="PANTHER" id="PTHR43065">
    <property type="entry name" value="SENSOR HISTIDINE KINASE"/>
    <property type="match status" value="1"/>
</dbReference>
<keyword evidence="4" id="KW-0597">Phosphoprotein</keyword>
<dbReference type="InterPro" id="IPR004358">
    <property type="entry name" value="Sig_transdc_His_kin-like_C"/>
</dbReference>
<comment type="catalytic activity">
    <reaction evidence="1">
        <text>ATP + protein L-histidine = ADP + protein N-phospho-L-histidine.</text>
        <dbReference type="EC" id="2.7.13.3"/>
    </reaction>
</comment>
<feature type="domain" description="HAMP" evidence="14">
    <location>
        <begin position="216"/>
        <end position="268"/>
    </location>
</feature>
<dbReference type="InterPro" id="IPR036097">
    <property type="entry name" value="HisK_dim/P_sf"/>
</dbReference>
<evidence type="ECO:0000256" key="7">
    <source>
        <dbReference type="ARBA" id="ARBA00022777"/>
    </source>
</evidence>
<dbReference type="Gene3D" id="3.30.450.290">
    <property type="match status" value="1"/>
</dbReference>
<accession>A0A975BF13</accession>
<dbReference type="SMART" id="SM00091">
    <property type="entry name" value="PAS"/>
    <property type="match status" value="1"/>
</dbReference>
<name>A0A975BF13_9BACT</name>
<dbReference type="Pfam" id="PF00672">
    <property type="entry name" value="HAMP"/>
    <property type="match status" value="1"/>
</dbReference>
<feature type="transmembrane region" description="Helical" evidence="10">
    <location>
        <begin position="195"/>
        <end position="215"/>
    </location>
</feature>
<feature type="domain" description="PAC" evidence="13">
    <location>
        <begin position="342"/>
        <end position="394"/>
    </location>
</feature>
<evidence type="ECO:0000313" key="15">
    <source>
        <dbReference type="EMBL" id="QTA84108.1"/>
    </source>
</evidence>
<dbReference type="CDD" id="cd06225">
    <property type="entry name" value="HAMP"/>
    <property type="match status" value="1"/>
</dbReference>
<evidence type="ECO:0000256" key="2">
    <source>
        <dbReference type="ARBA" id="ARBA00004370"/>
    </source>
</evidence>
<dbReference type="CDD" id="cd00082">
    <property type="entry name" value="HisKA"/>
    <property type="match status" value="1"/>
</dbReference>
<comment type="subcellular location">
    <subcellularLocation>
        <location evidence="2">Membrane</location>
    </subcellularLocation>
</comment>
<dbReference type="InterPro" id="IPR000700">
    <property type="entry name" value="PAS-assoc_C"/>
</dbReference>
<gene>
    <name evidence="15" type="ORF">dnm_001010</name>
</gene>
<dbReference type="InterPro" id="IPR035965">
    <property type="entry name" value="PAS-like_dom_sf"/>
</dbReference>
<dbReference type="InterPro" id="IPR000014">
    <property type="entry name" value="PAS"/>
</dbReference>
<dbReference type="Pfam" id="PF13426">
    <property type="entry name" value="PAS_9"/>
    <property type="match status" value="1"/>
</dbReference>
<dbReference type="CDD" id="cd00130">
    <property type="entry name" value="PAS"/>
    <property type="match status" value="1"/>
</dbReference>
<dbReference type="PROSITE" id="PS50112">
    <property type="entry name" value="PAS"/>
    <property type="match status" value="1"/>
</dbReference>
<keyword evidence="16" id="KW-1185">Reference proteome</keyword>
<feature type="transmembrane region" description="Helical" evidence="10">
    <location>
        <begin position="12"/>
        <end position="32"/>
    </location>
</feature>
<keyword evidence="7 15" id="KW-0418">Kinase</keyword>
<dbReference type="SUPFAM" id="SSF47384">
    <property type="entry name" value="Homodimeric domain of signal transducing histidine kinase"/>
    <property type="match status" value="1"/>
</dbReference>
<dbReference type="NCBIfam" id="TIGR00229">
    <property type="entry name" value="sensory_box"/>
    <property type="match status" value="2"/>
</dbReference>
<organism evidence="15 16">
    <name type="scientific">Desulfonema magnum</name>
    <dbReference type="NCBI Taxonomy" id="45655"/>
    <lineage>
        <taxon>Bacteria</taxon>
        <taxon>Pseudomonadati</taxon>
        <taxon>Thermodesulfobacteriota</taxon>
        <taxon>Desulfobacteria</taxon>
        <taxon>Desulfobacterales</taxon>
        <taxon>Desulfococcaceae</taxon>
        <taxon>Desulfonema</taxon>
    </lineage>
</organism>
<reference evidence="15" key="1">
    <citation type="journal article" date="2021" name="Microb. Physiol.">
        <title>Proteogenomic Insights into the Physiology of Marine, Sulfate-Reducing, Filamentous Desulfonema limicola and Desulfonema magnum.</title>
        <authorList>
            <person name="Schnaars V."/>
            <person name="Wohlbrand L."/>
            <person name="Scheve S."/>
            <person name="Hinrichs C."/>
            <person name="Reinhardt R."/>
            <person name="Rabus R."/>
        </authorList>
    </citation>
    <scope>NUCLEOTIDE SEQUENCE</scope>
    <source>
        <strain evidence="15">4be13</strain>
    </source>
</reference>
<dbReference type="SMART" id="SM00304">
    <property type="entry name" value="HAMP"/>
    <property type="match status" value="1"/>
</dbReference>
<sequence length="756" mass="86735">MKNLRHSLVLRLIFAVGVTLLISISTWAYFSIRYQQKKFMQSIVEGTDRLTNTIKLGTHYAMMINSRDEINQIIRNIGRQKEIENIRIYNKDGQIKFSNRDSDIEQITNIKAEACYICHRSEPALYELELAQRTRIFTSPRGYRLLGVISPINNEPGCSSECHFHPKDKKILGALDVVVSLKGTDADILRYEEGIISLTVFVFLVTSVIIFIIVLKFVKQPIKKLIDGTHLIAKGAYYNKVDVHTEDEIGELAMAINSMGKEIGDKQAKLNRQRDEYQQLFENVPCIITVQDRNYRLLGYNREFSNKFNPKKGDMCFHAYKGRDKKCENCPVEKTFEDGESHYSEEAGVNKDGTLTHWIVRTAPLRNNEGEIVAAMEMCLDITPRKQLEEQLEKSEKKYHAFFSNIPNPVFVLDAENLQILDCNESIRAVYGYEKNEIVNTHFTDLFMEDKKHYAREILTKTVIDQVKHMNKAGNILFVNIRISPAEYGEQKVFLVTTSDITKRLETEQQLIQTSKMATLGEMATGVAHELNQPLSVIKTASSFFMKKIRKKETIREDILLTMSQEIDSHVDRATKIINHMREFGRKSDMCLAEVQVNGVLQKAFEIFSQQLKLRGIEVVWDLEENLPRIMGDPGRLEQVFINLIINARDAIEARWEFNRQEMADPQEEERKIFLRTKTEGDKVVIEVEDTGNGISPEIRTKIFEPFFTTKEVGKGTGLGLSISYGIIKDCGGTIRTRRNKGKGAFFVIQFSISEK</sequence>
<keyword evidence="8" id="KW-0067">ATP-binding</keyword>
<dbReference type="KEGG" id="dmm:dnm_001010"/>
<evidence type="ECO:0000256" key="8">
    <source>
        <dbReference type="ARBA" id="ARBA00022840"/>
    </source>
</evidence>
<dbReference type="AlphaFoldDB" id="A0A975BF13"/>
<dbReference type="InterPro" id="IPR036890">
    <property type="entry name" value="HATPase_C_sf"/>
</dbReference>
<feature type="domain" description="Histidine kinase" evidence="11">
    <location>
        <begin position="526"/>
        <end position="755"/>
    </location>
</feature>
<dbReference type="PANTHER" id="PTHR43065:SF46">
    <property type="entry name" value="C4-DICARBOXYLATE TRANSPORT SENSOR PROTEIN DCTB"/>
    <property type="match status" value="1"/>
</dbReference>
<evidence type="ECO:0000259" key="13">
    <source>
        <dbReference type="PROSITE" id="PS50113"/>
    </source>
</evidence>
<dbReference type="Proteomes" id="UP000663722">
    <property type="component" value="Chromosome"/>
</dbReference>
<dbReference type="InterPro" id="IPR003661">
    <property type="entry name" value="HisK_dim/P_dom"/>
</dbReference>
<dbReference type="InterPro" id="IPR003594">
    <property type="entry name" value="HATPase_dom"/>
</dbReference>
<evidence type="ECO:0000256" key="10">
    <source>
        <dbReference type="SAM" id="Phobius"/>
    </source>
</evidence>
<dbReference type="Gene3D" id="1.10.287.130">
    <property type="match status" value="1"/>
</dbReference>
<dbReference type="SMART" id="SM00388">
    <property type="entry name" value="HisKA"/>
    <property type="match status" value="1"/>
</dbReference>
<dbReference type="PROSITE" id="PS50109">
    <property type="entry name" value="HIS_KIN"/>
    <property type="match status" value="1"/>
</dbReference>
<keyword evidence="10" id="KW-0812">Transmembrane</keyword>
<keyword evidence="10" id="KW-0472">Membrane</keyword>